<protein>
    <submittedName>
        <fullName evidence="1">Plasmid replication initiator</fullName>
    </submittedName>
</protein>
<proteinExistence type="predicted"/>
<dbReference type="KEGG" id="aper:A0U91_15735"/>
<name>A0A1U9LJ34_9PROT</name>
<dbReference type="InterPro" id="IPR006881">
    <property type="entry name" value="RepA_C"/>
</dbReference>
<accession>A0A1U9LJ34</accession>
<dbReference type="AlphaFoldDB" id="A0A1U9LJ34"/>
<dbReference type="Pfam" id="PF04796">
    <property type="entry name" value="RepA_C"/>
    <property type="match status" value="1"/>
</dbReference>
<geneLocation type="plasmid" evidence="2">
    <name>pac1084_1</name>
</geneLocation>
<organism evidence="1 2">
    <name type="scientific">Acetobacter persici</name>
    <dbReference type="NCBI Taxonomy" id="1076596"/>
    <lineage>
        <taxon>Bacteria</taxon>
        <taxon>Pseudomonadati</taxon>
        <taxon>Pseudomonadota</taxon>
        <taxon>Alphaproteobacteria</taxon>
        <taxon>Acetobacterales</taxon>
        <taxon>Acetobacteraceae</taxon>
        <taxon>Acetobacter</taxon>
    </lineage>
</organism>
<gene>
    <name evidence="1" type="ORF">A0U91_15735</name>
</gene>
<dbReference type="EMBL" id="CP014688">
    <property type="protein sequence ID" value="AQT06463.1"/>
    <property type="molecule type" value="Genomic_DNA"/>
</dbReference>
<reference evidence="1 2" key="1">
    <citation type="submission" date="2016-03" db="EMBL/GenBank/DDBJ databases">
        <title>Acetic acid bacteria sequencing.</title>
        <authorList>
            <person name="Brandt J."/>
            <person name="Jakob F."/>
            <person name="Vogel R.F."/>
        </authorList>
    </citation>
    <scope>NUCLEOTIDE SEQUENCE [LARGE SCALE GENOMIC DNA]</scope>
    <source>
        <strain evidence="1 2">TMW2.1084</strain>
        <plasmid evidence="2">pac1084_1</plasmid>
    </source>
</reference>
<sequence>MALIHDILEEKGRQAALNLDFPRQEIEAASSFMSDEDQRIGFLYSGWCQAALPHRRLADDSKGWQIDSDHVCLIIQPGMRRGPTGNPIHVGVPYGSRARLILLYMQSEAIRTNCRDIELGKSLRSWMKRMSIPIGGKNLESVREQAERLSRCQLSFEVVNGRTRGITSQKIMESSLFLEPDPNIDTVNDVFMLRARLSTEFFEGLKKHPVPFREAAIRALSNNSMALDIYSWLAYRLHSLDKPTPITWKALKSQFGTAYSQMNNFRGRFLPNLKLALAAYPEAHVTETDGKVGMTLHPSPPPVRRQIYALK</sequence>
<dbReference type="RefSeq" id="WP_077932090.1">
    <property type="nucleotide sequence ID" value="NZ_CP014688.1"/>
</dbReference>
<keyword evidence="1" id="KW-0614">Plasmid</keyword>
<evidence type="ECO:0000313" key="2">
    <source>
        <dbReference type="Proteomes" id="UP000189055"/>
    </source>
</evidence>
<dbReference type="Proteomes" id="UP000189055">
    <property type="component" value="Plasmid pAC1084_1"/>
</dbReference>
<evidence type="ECO:0000313" key="1">
    <source>
        <dbReference type="EMBL" id="AQT06463.1"/>
    </source>
</evidence>